<dbReference type="Pfam" id="PF06094">
    <property type="entry name" value="GGACT"/>
    <property type="match status" value="1"/>
</dbReference>
<dbReference type="InterPro" id="IPR036568">
    <property type="entry name" value="GGCT-like_sf"/>
</dbReference>
<dbReference type="InterPro" id="IPR045038">
    <property type="entry name" value="AIG2-like"/>
</dbReference>
<dbReference type="PANTHER" id="PTHR31544:SF4">
    <property type="entry name" value="GAMMA-GLUTAMYLCYCLOTRANSFERASE-RELATED"/>
    <property type="match status" value="1"/>
</dbReference>
<organism evidence="6 7">
    <name type="scientific">Moelleriella libera RCEF 2490</name>
    <dbReference type="NCBI Taxonomy" id="1081109"/>
    <lineage>
        <taxon>Eukaryota</taxon>
        <taxon>Fungi</taxon>
        <taxon>Dikarya</taxon>
        <taxon>Ascomycota</taxon>
        <taxon>Pezizomycotina</taxon>
        <taxon>Sordariomycetes</taxon>
        <taxon>Hypocreomycetidae</taxon>
        <taxon>Hypocreales</taxon>
        <taxon>Clavicipitaceae</taxon>
        <taxon>Moelleriella</taxon>
    </lineage>
</organism>
<dbReference type="AlphaFoldDB" id="A0A168CIB5"/>
<evidence type="ECO:0000256" key="3">
    <source>
        <dbReference type="ARBA" id="ARBA00030602"/>
    </source>
</evidence>
<accession>A0A168CIB5</accession>
<evidence type="ECO:0000256" key="4">
    <source>
        <dbReference type="SAM" id="MobiDB-lite"/>
    </source>
</evidence>
<keyword evidence="7" id="KW-1185">Reference proteome</keyword>
<feature type="domain" description="Gamma-glutamylcyclotransferase AIG2-like" evidence="5">
    <location>
        <begin position="76"/>
        <end position="167"/>
    </location>
</feature>
<dbReference type="EMBL" id="AZGY01000007">
    <property type="protein sequence ID" value="KZZ96636.1"/>
    <property type="molecule type" value="Genomic_DNA"/>
</dbReference>
<dbReference type="SUPFAM" id="SSF110857">
    <property type="entry name" value="Gamma-glutamyl cyclotransferase-like"/>
    <property type="match status" value="1"/>
</dbReference>
<dbReference type="PANTHER" id="PTHR31544">
    <property type="entry name" value="AIG2-LIKE PROTEIN D"/>
    <property type="match status" value="1"/>
</dbReference>
<dbReference type="InterPro" id="IPR013024">
    <property type="entry name" value="GGCT-like"/>
</dbReference>
<evidence type="ECO:0000313" key="6">
    <source>
        <dbReference type="EMBL" id="KZZ96636.1"/>
    </source>
</evidence>
<proteinExistence type="inferred from homology"/>
<evidence type="ECO:0000313" key="7">
    <source>
        <dbReference type="Proteomes" id="UP000078544"/>
    </source>
</evidence>
<dbReference type="Gene3D" id="3.10.490.10">
    <property type="entry name" value="Gamma-glutamyl cyclotransferase-like"/>
    <property type="match status" value="1"/>
</dbReference>
<feature type="compositionally biased region" description="Pro residues" evidence="4">
    <location>
        <begin position="11"/>
        <end position="25"/>
    </location>
</feature>
<comment type="caution">
    <text evidence="6">The sequence shown here is derived from an EMBL/GenBank/DDBJ whole genome shotgun (WGS) entry which is preliminary data.</text>
</comment>
<keyword evidence="2" id="KW-0808">Transferase</keyword>
<sequence length="200" mass="22202">MSSRPVDQTQTPPPEAPPPAPPLPPLLANDARGNNARGKISKFVMLKVRPAPPGWFYQSPNPPRHVDFFEPRTGPYFFYGTLMDPKMLAEILSLDDEPTLRPANVVGYACKLWGQYPALIDGEMDATVSGAVYDVESVDDARKLAAYETKNYQTKPCRINYTDGKQPETAYGQLFMFAGNESDLDAGTFDLSVWLNRVGR</sequence>
<dbReference type="OrthoDB" id="3262926at2759"/>
<feature type="compositionally biased region" description="Polar residues" evidence="4">
    <location>
        <begin position="1"/>
        <end position="10"/>
    </location>
</feature>
<protein>
    <recommendedName>
        <fullName evidence="3">Putative gamma-glutamylcyclotransferase</fullName>
    </recommendedName>
</protein>
<name>A0A168CIB5_9HYPO</name>
<dbReference type="GO" id="GO:0016740">
    <property type="term" value="F:transferase activity"/>
    <property type="evidence" value="ECO:0007669"/>
    <property type="project" value="UniProtKB-KW"/>
</dbReference>
<reference evidence="6 7" key="1">
    <citation type="journal article" date="2016" name="Genome Biol. Evol.">
        <title>Divergent and convergent evolution of fungal pathogenicity.</title>
        <authorList>
            <person name="Shang Y."/>
            <person name="Xiao G."/>
            <person name="Zheng P."/>
            <person name="Cen K."/>
            <person name="Zhan S."/>
            <person name="Wang C."/>
        </authorList>
    </citation>
    <scope>NUCLEOTIDE SEQUENCE [LARGE SCALE GENOMIC DNA]</scope>
    <source>
        <strain evidence="6 7">RCEF 2490</strain>
    </source>
</reference>
<dbReference type="InterPro" id="IPR009288">
    <property type="entry name" value="AIG2-like_dom"/>
</dbReference>
<feature type="region of interest" description="Disordered" evidence="4">
    <location>
        <begin position="1"/>
        <end position="31"/>
    </location>
</feature>
<evidence type="ECO:0000256" key="2">
    <source>
        <dbReference type="ARBA" id="ARBA00022679"/>
    </source>
</evidence>
<evidence type="ECO:0000256" key="1">
    <source>
        <dbReference type="ARBA" id="ARBA00008861"/>
    </source>
</evidence>
<dbReference type="CDD" id="cd06661">
    <property type="entry name" value="GGCT_like"/>
    <property type="match status" value="1"/>
</dbReference>
<gene>
    <name evidence="6" type="ORF">AAL_03865</name>
</gene>
<comment type="similarity">
    <text evidence="1">Belongs to the gamma-glutamylcyclotransferase family.</text>
</comment>
<dbReference type="Proteomes" id="UP000078544">
    <property type="component" value="Unassembled WGS sequence"/>
</dbReference>
<evidence type="ECO:0000259" key="5">
    <source>
        <dbReference type="Pfam" id="PF06094"/>
    </source>
</evidence>